<feature type="region of interest" description="Disordered" evidence="1">
    <location>
        <begin position="28"/>
        <end position="52"/>
    </location>
</feature>
<keyword evidence="4" id="KW-1185">Reference proteome</keyword>
<feature type="compositionally biased region" description="Polar residues" evidence="1">
    <location>
        <begin position="33"/>
        <end position="45"/>
    </location>
</feature>
<reference evidence="3 4" key="1">
    <citation type="submission" date="2022-04" db="EMBL/GenBank/DDBJ databases">
        <title>Hymenobacter sp. isolated from the air.</title>
        <authorList>
            <person name="Won M."/>
            <person name="Lee C.-M."/>
            <person name="Woen H.-Y."/>
            <person name="Kwon S.-W."/>
        </authorList>
    </citation>
    <scope>NUCLEOTIDE SEQUENCE [LARGE SCALE GENOMIC DNA]</scope>
    <source>
        <strain evidence="4">5116 S-27</strain>
    </source>
</reference>
<proteinExistence type="predicted"/>
<dbReference type="RefSeq" id="WP_244720721.1">
    <property type="nucleotide sequence ID" value="NZ_CP095049.1"/>
</dbReference>
<evidence type="ECO:0000313" key="4">
    <source>
        <dbReference type="Proteomes" id="UP000831785"/>
    </source>
</evidence>
<evidence type="ECO:0008006" key="5">
    <source>
        <dbReference type="Google" id="ProtNLM"/>
    </source>
</evidence>
<evidence type="ECO:0000256" key="1">
    <source>
        <dbReference type="SAM" id="MobiDB-lite"/>
    </source>
</evidence>
<accession>A0ABY4FC36</accession>
<dbReference type="EMBL" id="CP095049">
    <property type="protein sequence ID" value="UOQ54234.1"/>
    <property type="molecule type" value="Genomic_DNA"/>
</dbReference>
<feature type="chain" id="PRO_5047154269" description="Outer membrane protein beta-barrel domain-containing protein" evidence="2">
    <location>
        <begin position="26"/>
        <end position="237"/>
    </location>
</feature>
<keyword evidence="2" id="KW-0732">Signal</keyword>
<feature type="signal peptide" evidence="2">
    <location>
        <begin position="1"/>
        <end position="25"/>
    </location>
</feature>
<name>A0ABY4FC36_9BACT</name>
<organism evidence="3 4">
    <name type="scientific">Hymenobacter cellulosivorans</name>
    <dbReference type="NCBI Taxonomy" id="2932249"/>
    <lineage>
        <taxon>Bacteria</taxon>
        <taxon>Pseudomonadati</taxon>
        <taxon>Bacteroidota</taxon>
        <taxon>Cytophagia</taxon>
        <taxon>Cytophagales</taxon>
        <taxon>Hymenobacteraceae</taxon>
        <taxon>Hymenobacter</taxon>
    </lineage>
</organism>
<protein>
    <recommendedName>
        <fullName evidence="5">Outer membrane protein beta-barrel domain-containing protein</fullName>
    </recommendedName>
</protein>
<gene>
    <name evidence="3" type="ORF">MUN80_05630</name>
</gene>
<evidence type="ECO:0000313" key="3">
    <source>
        <dbReference type="EMBL" id="UOQ54234.1"/>
    </source>
</evidence>
<evidence type="ECO:0000256" key="2">
    <source>
        <dbReference type="SAM" id="SignalP"/>
    </source>
</evidence>
<sequence>MQPNRLLQVSALLVALFGASTAAQAQATPADTLRQSTRPQLNTLPPANRPAAGPAIPYQNTLQVSESVPPLTLGISLGWGAPYGFGLEAAYRVLPALDANVGIGLGSSGGKIGVGTRAYLPSRGRNHLFAGTNLVYSSSEVAVDVEDTYGVKGRYVIHSSTMLHLRAGLHHQFRRNALQFALGYGAVLSPNPVVELLPGYGPGSANAQNLVELVGPGGLEISVSFLIGLGPGKVTVR</sequence>
<dbReference type="Proteomes" id="UP000831785">
    <property type="component" value="Chromosome"/>
</dbReference>